<dbReference type="Gene3D" id="3.40.630.30">
    <property type="match status" value="1"/>
</dbReference>
<gene>
    <name evidence="2" type="ORF">HNR71_005207</name>
    <name evidence="3" type="ORF">HPO96_10100</name>
</gene>
<comment type="caution">
    <text evidence="3">The sequence shown here is derived from an EMBL/GenBank/DDBJ whole genome shotgun (WGS) entry which is preliminary data.</text>
</comment>
<dbReference type="RefSeq" id="WP_171673086.1">
    <property type="nucleotide sequence ID" value="NZ_BAAAGT010000002.1"/>
</dbReference>
<dbReference type="Pfam" id="PF00583">
    <property type="entry name" value="Acetyltransf_1"/>
    <property type="match status" value="1"/>
</dbReference>
<proteinExistence type="predicted"/>
<reference evidence="3 4" key="1">
    <citation type="submission" date="2020-05" db="EMBL/GenBank/DDBJ databases">
        <title>Genome sequence of Kribbella sandramycini ATCC 39419.</title>
        <authorList>
            <person name="Maclea K.S."/>
            <person name="Fair J.L."/>
        </authorList>
    </citation>
    <scope>NUCLEOTIDE SEQUENCE [LARGE SCALE GENOMIC DNA]</scope>
    <source>
        <strain evidence="3 4">ATCC 39419</strain>
    </source>
</reference>
<evidence type="ECO:0000313" key="2">
    <source>
        <dbReference type="EMBL" id="MBB6569570.1"/>
    </source>
</evidence>
<evidence type="ECO:0000313" key="5">
    <source>
        <dbReference type="Proteomes" id="UP000553957"/>
    </source>
</evidence>
<evidence type="ECO:0000313" key="3">
    <source>
        <dbReference type="EMBL" id="NOL40596.1"/>
    </source>
</evidence>
<feature type="domain" description="N-acetyltransferase" evidence="1">
    <location>
        <begin position="129"/>
        <end position="269"/>
    </location>
</feature>
<reference evidence="2 5" key="2">
    <citation type="submission" date="2020-08" db="EMBL/GenBank/DDBJ databases">
        <title>Sequencing the genomes of 1000 actinobacteria strains.</title>
        <authorList>
            <person name="Klenk H.-P."/>
        </authorList>
    </citation>
    <scope>NUCLEOTIDE SEQUENCE [LARGE SCALE GENOMIC DNA]</scope>
    <source>
        <strain evidence="2 5">DSM 15626</strain>
    </source>
</reference>
<dbReference type="AlphaFoldDB" id="A0A7Y4NYJ4"/>
<dbReference type="Proteomes" id="UP000553957">
    <property type="component" value="Unassembled WGS sequence"/>
</dbReference>
<dbReference type="InterPro" id="IPR000182">
    <property type="entry name" value="GNAT_dom"/>
</dbReference>
<dbReference type="GO" id="GO:0016747">
    <property type="term" value="F:acyltransferase activity, transferring groups other than amino-acyl groups"/>
    <property type="evidence" value="ECO:0007669"/>
    <property type="project" value="InterPro"/>
</dbReference>
<dbReference type="InterPro" id="IPR016181">
    <property type="entry name" value="Acyl_CoA_acyltransferase"/>
</dbReference>
<dbReference type="Proteomes" id="UP000534306">
    <property type="component" value="Unassembled WGS sequence"/>
</dbReference>
<accession>A0A7Y4NYJ4</accession>
<evidence type="ECO:0000313" key="4">
    <source>
        <dbReference type="Proteomes" id="UP000534306"/>
    </source>
</evidence>
<protein>
    <submittedName>
        <fullName evidence="3">GNAT family N-acetyltransferase</fullName>
    </submittedName>
    <submittedName>
        <fullName evidence="2">GNAT superfamily N-acetyltransferase</fullName>
    </submittedName>
</protein>
<dbReference type="PROSITE" id="PS51186">
    <property type="entry name" value="GNAT"/>
    <property type="match status" value="1"/>
</dbReference>
<keyword evidence="3" id="KW-0808">Transferase</keyword>
<sequence length="269" mass="28563">MSLTERVERAETEVLWELAQSPPPVAEALGISGRRFGAAMAMIFANDRSDYWSQAHGFGFDSPIDSALIGEVLAFARSADARVLNFHLAPEVLPDDWDEICAEHGLTRGGTWVKAVRAAGPVEPVETDLRIAQVEPDGFAQWSAVVVKGFGMPDETGGVAAMLTAWAARPGVRLYGAWAGSELVGVGALGMAGGVGELVCGATLPAYRGRGAQSAIMARRLEDAYAAGCSLAASETGKPGPGEHNSSLANMERRGFKIAYERPIYRWQA</sequence>
<dbReference type="EMBL" id="JABJRC010000002">
    <property type="protein sequence ID" value="NOL40596.1"/>
    <property type="molecule type" value="Genomic_DNA"/>
</dbReference>
<name>A0A7Y4NYJ4_9ACTN</name>
<organism evidence="3 4">
    <name type="scientific">Kribbella sandramycini</name>
    <dbReference type="NCBI Taxonomy" id="60450"/>
    <lineage>
        <taxon>Bacteria</taxon>
        <taxon>Bacillati</taxon>
        <taxon>Actinomycetota</taxon>
        <taxon>Actinomycetes</taxon>
        <taxon>Propionibacteriales</taxon>
        <taxon>Kribbellaceae</taxon>
        <taxon>Kribbella</taxon>
    </lineage>
</organism>
<evidence type="ECO:0000259" key="1">
    <source>
        <dbReference type="PROSITE" id="PS51186"/>
    </source>
</evidence>
<keyword evidence="4" id="KW-1185">Reference proteome</keyword>
<dbReference type="EMBL" id="JACHKF010000001">
    <property type="protein sequence ID" value="MBB6569570.1"/>
    <property type="molecule type" value="Genomic_DNA"/>
</dbReference>
<dbReference type="SUPFAM" id="SSF55729">
    <property type="entry name" value="Acyl-CoA N-acyltransferases (Nat)"/>
    <property type="match status" value="1"/>
</dbReference>
<dbReference type="CDD" id="cd04301">
    <property type="entry name" value="NAT_SF"/>
    <property type="match status" value="1"/>
</dbReference>